<feature type="region of interest" description="Disordered" evidence="11">
    <location>
        <begin position="193"/>
        <end position="225"/>
    </location>
</feature>
<dbReference type="PROSITE" id="PS00138">
    <property type="entry name" value="SUBTILASE_SER"/>
    <property type="match status" value="1"/>
</dbReference>
<feature type="domain" description="Peptidase S8/S53" evidence="13">
    <location>
        <begin position="159"/>
        <end position="436"/>
    </location>
</feature>
<keyword evidence="16" id="KW-1185">Reference proteome</keyword>
<dbReference type="EMBL" id="JAOVZO020000020">
    <property type="protein sequence ID" value="MDC8015263.1"/>
    <property type="molecule type" value="Genomic_DNA"/>
</dbReference>
<dbReference type="AlphaFoldDB" id="A0A9X3YQS5"/>
<feature type="active site" description="Charge relay system" evidence="9">
    <location>
        <position position="227"/>
    </location>
</feature>
<evidence type="ECO:0000256" key="9">
    <source>
        <dbReference type="PROSITE-ProRule" id="PRU01240"/>
    </source>
</evidence>
<comment type="subcellular location">
    <subcellularLocation>
        <location evidence="1">Secreted</location>
    </subcellularLocation>
</comment>
<dbReference type="FunFam" id="3.40.50.200:FF:000022">
    <property type="entry name" value="Extracellular protease"/>
    <property type="match status" value="1"/>
</dbReference>
<dbReference type="InterPro" id="IPR023828">
    <property type="entry name" value="Peptidase_S8_Ser-AS"/>
</dbReference>
<dbReference type="Gene3D" id="3.40.50.200">
    <property type="entry name" value="Peptidase S8/S53 domain"/>
    <property type="match status" value="1"/>
</dbReference>
<proteinExistence type="inferred from homology"/>
<dbReference type="Proteomes" id="UP001139971">
    <property type="component" value="Unassembled WGS sequence"/>
</dbReference>
<feature type="compositionally biased region" description="Acidic residues" evidence="11">
    <location>
        <begin position="204"/>
        <end position="216"/>
    </location>
</feature>
<evidence type="ECO:0000256" key="1">
    <source>
        <dbReference type="ARBA" id="ARBA00004613"/>
    </source>
</evidence>
<keyword evidence="5 12" id="KW-0732">Signal</keyword>
<dbReference type="InterPro" id="IPR000209">
    <property type="entry name" value="Peptidase_S8/S53_dom"/>
</dbReference>
<dbReference type="InterPro" id="IPR015500">
    <property type="entry name" value="Peptidase_S8_subtilisin-rel"/>
</dbReference>
<evidence type="ECO:0000256" key="7">
    <source>
        <dbReference type="ARBA" id="ARBA00022825"/>
    </source>
</evidence>
<feature type="signal peptide" evidence="12">
    <location>
        <begin position="1"/>
        <end position="24"/>
    </location>
</feature>
<feature type="domain" description="P/Homo B" evidence="14">
    <location>
        <begin position="535"/>
        <end position="595"/>
    </location>
</feature>
<keyword evidence="8" id="KW-0865">Zymogen</keyword>
<dbReference type="Pfam" id="PF00082">
    <property type="entry name" value="Peptidase_S8"/>
    <property type="match status" value="1"/>
</dbReference>
<keyword evidence="6 9" id="KW-0378">Hydrolase</keyword>
<dbReference type="PROSITE" id="PS00136">
    <property type="entry name" value="SUBTILASE_ASP"/>
    <property type="match status" value="1"/>
</dbReference>
<keyword evidence="7 9" id="KW-0720">Serine protease</keyword>
<dbReference type="PROSITE" id="PS51892">
    <property type="entry name" value="SUBTILASE"/>
    <property type="match status" value="1"/>
</dbReference>
<dbReference type="SUPFAM" id="SSF49785">
    <property type="entry name" value="Galactose-binding domain-like"/>
    <property type="match status" value="1"/>
</dbReference>
<feature type="active site" description="Charge relay system" evidence="9">
    <location>
        <position position="168"/>
    </location>
</feature>
<keyword evidence="3" id="KW-0964">Secreted</keyword>
<evidence type="ECO:0000256" key="3">
    <source>
        <dbReference type="ARBA" id="ARBA00022525"/>
    </source>
</evidence>
<evidence type="ECO:0000259" key="14">
    <source>
        <dbReference type="Pfam" id="PF01483"/>
    </source>
</evidence>
<dbReference type="RefSeq" id="WP_263544276.1">
    <property type="nucleotide sequence ID" value="NZ_JAOVZO020000020.1"/>
</dbReference>
<protein>
    <submittedName>
        <fullName evidence="15">S8 family serine peptidase</fullName>
    </submittedName>
</protein>
<dbReference type="Gene3D" id="2.60.120.260">
    <property type="entry name" value="Galactose-binding domain-like"/>
    <property type="match status" value="1"/>
</dbReference>
<evidence type="ECO:0000313" key="16">
    <source>
        <dbReference type="Proteomes" id="UP001139971"/>
    </source>
</evidence>
<dbReference type="InterPro" id="IPR008979">
    <property type="entry name" value="Galactose-bd-like_sf"/>
</dbReference>
<dbReference type="InterPro" id="IPR002884">
    <property type="entry name" value="P_dom"/>
</dbReference>
<dbReference type="InterPro" id="IPR034176">
    <property type="entry name" value="Peptidases_S8_13"/>
</dbReference>
<sequence length="603" mass="61771">MKKSLLKLALAQAVVLALGAAAHAASDASDRVDTSALDANVTRLIVTLDDASNESALRADLDRAGSAVGRRLETVRRLATGGWLVESRGDAKREAALSRDEAELAMLEIARNPAVRSVEPDRLLKHTFTPNDAKYPDQWAYYKSRFGTNTAGAWHYSTGAGVKIAVIDTGITPHGDLDANIVGGYDFISSATTARDGDGRDANPNDEGDWYDDGECGDPTGAPSSWHGSHVAGIAAAVTNNSKKGSAGVAYDAKVVPVRVLGKCGGTLSDVAEAIIWASGGAVAGVPANPNPAKVINLSLGGPGTCTAASSMQTAINTAVGNGAVVVVAAGNDAVNVATATPARCNNVVAVAALSSTGSLASYSNFGDKIDVAAPGTIVSTVNTGTTVQVAEGYASYQGTSMAAPQVAGLAAMILAEGPFTPAQVENLMKYNGTAALDCAFDAVKSCGWGLIDALHTLRAVGSGYNGNVAVSPSPANYVKPTFFENTNNYAVPANGNVTSPNTVWGQYGANAASSTTVKYKLLVRGGGLVDATKFKIELIAADGSVVKVLHNNTASFVTTQTVNASGEIADGLWKLRVTNSGSAANVNIDSWSIGFPSIFFPL</sequence>
<dbReference type="GO" id="GO:0004252">
    <property type="term" value="F:serine-type endopeptidase activity"/>
    <property type="evidence" value="ECO:0007669"/>
    <property type="project" value="UniProtKB-UniRule"/>
</dbReference>
<reference evidence="15" key="1">
    <citation type="submission" date="2023-02" db="EMBL/GenBank/DDBJ databases">
        <title>Tahibacter soli sp. nov. isolated from soil.</title>
        <authorList>
            <person name="Baek J.H."/>
            <person name="Lee J.K."/>
            <person name="Choi D.G."/>
            <person name="Jeon C.O."/>
        </authorList>
    </citation>
    <scope>NUCLEOTIDE SEQUENCE</scope>
    <source>
        <strain evidence="15">BL</strain>
    </source>
</reference>
<dbReference type="Pfam" id="PF01483">
    <property type="entry name" value="P_proprotein"/>
    <property type="match status" value="1"/>
</dbReference>
<evidence type="ECO:0000313" key="15">
    <source>
        <dbReference type="EMBL" id="MDC8015263.1"/>
    </source>
</evidence>
<evidence type="ECO:0000256" key="5">
    <source>
        <dbReference type="ARBA" id="ARBA00022729"/>
    </source>
</evidence>
<dbReference type="InterPro" id="IPR023827">
    <property type="entry name" value="Peptidase_S8_Asp-AS"/>
</dbReference>
<gene>
    <name evidence="15" type="ORF">OD750_022210</name>
</gene>
<evidence type="ECO:0000256" key="11">
    <source>
        <dbReference type="SAM" id="MobiDB-lite"/>
    </source>
</evidence>
<feature type="active site" description="Charge relay system" evidence="9">
    <location>
        <position position="401"/>
    </location>
</feature>
<dbReference type="PANTHER" id="PTHR43806">
    <property type="entry name" value="PEPTIDASE S8"/>
    <property type="match status" value="1"/>
</dbReference>
<dbReference type="InterPro" id="IPR036852">
    <property type="entry name" value="Peptidase_S8/S53_dom_sf"/>
</dbReference>
<comment type="caution">
    <text evidence="15">The sequence shown here is derived from an EMBL/GenBank/DDBJ whole genome shotgun (WGS) entry which is preliminary data.</text>
</comment>
<name>A0A9X3YQS5_9GAMM</name>
<keyword evidence="4 9" id="KW-0645">Protease</keyword>
<dbReference type="InterPro" id="IPR050131">
    <property type="entry name" value="Peptidase_S8_subtilisin-like"/>
</dbReference>
<dbReference type="CDD" id="cd07496">
    <property type="entry name" value="Peptidases_S8_13"/>
    <property type="match status" value="1"/>
</dbReference>
<evidence type="ECO:0000256" key="2">
    <source>
        <dbReference type="ARBA" id="ARBA00011073"/>
    </source>
</evidence>
<evidence type="ECO:0000256" key="6">
    <source>
        <dbReference type="ARBA" id="ARBA00022801"/>
    </source>
</evidence>
<organism evidence="15 16">
    <name type="scientific">Tahibacter soli</name>
    <dbReference type="NCBI Taxonomy" id="2983605"/>
    <lineage>
        <taxon>Bacteria</taxon>
        <taxon>Pseudomonadati</taxon>
        <taxon>Pseudomonadota</taxon>
        <taxon>Gammaproteobacteria</taxon>
        <taxon>Lysobacterales</taxon>
        <taxon>Rhodanobacteraceae</taxon>
        <taxon>Tahibacter</taxon>
    </lineage>
</organism>
<evidence type="ECO:0000256" key="12">
    <source>
        <dbReference type="SAM" id="SignalP"/>
    </source>
</evidence>
<evidence type="ECO:0000259" key="13">
    <source>
        <dbReference type="Pfam" id="PF00082"/>
    </source>
</evidence>
<feature type="chain" id="PRO_5040768448" evidence="12">
    <location>
        <begin position="25"/>
        <end position="603"/>
    </location>
</feature>
<evidence type="ECO:0000256" key="4">
    <source>
        <dbReference type="ARBA" id="ARBA00022670"/>
    </source>
</evidence>
<dbReference type="PRINTS" id="PR00723">
    <property type="entry name" value="SUBTILISIN"/>
</dbReference>
<comment type="similarity">
    <text evidence="2 9 10">Belongs to the peptidase S8 family.</text>
</comment>
<evidence type="ECO:0000256" key="10">
    <source>
        <dbReference type="RuleBase" id="RU003355"/>
    </source>
</evidence>
<dbReference type="GO" id="GO:0005576">
    <property type="term" value="C:extracellular region"/>
    <property type="evidence" value="ECO:0007669"/>
    <property type="project" value="UniProtKB-SubCell"/>
</dbReference>
<dbReference type="InterPro" id="IPR022398">
    <property type="entry name" value="Peptidase_S8_His-AS"/>
</dbReference>
<evidence type="ECO:0000256" key="8">
    <source>
        <dbReference type="ARBA" id="ARBA00023145"/>
    </source>
</evidence>
<dbReference type="GO" id="GO:0006508">
    <property type="term" value="P:proteolysis"/>
    <property type="evidence" value="ECO:0007669"/>
    <property type="project" value="UniProtKB-KW"/>
</dbReference>
<dbReference type="PANTHER" id="PTHR43806:SF11">
    <property type="entry name" value="CEREVISIN-RELATED"/>
    <property type="match status" value="1"/>
</dbReference>
<accession>A0A9X3YQS5</accession>
<dbReference type="SUPFAM" id="SSF52743">
    <property type="entry name" value="Subtilisin-like"/>
    <property type="match status" value="1"/>
</dbReference>
<dbReference type="PROSITE" id="PS00137">
    <property type="entry name" value="SUBTILASE_HIS"/>
    <property type="match status" value="1"/>
</dbReference>